<dbReference type="GO" id="GO:0004128">
    <property type="term" value="F:cytochrome-b5 reductase activity, acting on NAD(P)H"/>
    <property type="evidence" value="ECO:0007669"/>
    <property type="project" value="TreeGrafter"/>
</dbReference>
<keyword evidence="4" id="KW-0560">Oxidoreductase</keyword>
<evidence type="ECO:0000256" key="3">
    <source>
        <dbReference type="ARBA" id="ARBA00022827"/>
    </source>
</evidence>
<accession>A0AAP0MGM5</accession>
<comment type="caution">
    <text evidence="6">The sequence shown here is derived from an EMBL/GenBank/DDBJ whole genome shotgun (WGS) entry which is preliminary data.</text>
</comment>
<dbReference type="PANTHER" id="PTHR19370">
    <property type="entry name" value="NADH-CYTOCHROME B5 REDUCTASE"/>
    <property type="match status" value="1"/>
</dbReference>
<dbReference type="InterPro" id="IPR001433">
    <property type="entry name" value="OxRdtase_FAD/NAD-bd"/>
</dbReference>
<dbReference type="AlphaFoldDB" id="A0AAP0MGM5"/>
<dbReference type="Gene3D" id="3.40.50.80">
    <property type="entry name" value="Nucleotide-binding domain of ferredoxin-NADP reductase (FNR) module"/>
    <property type="match status" value="1"/>
</dbReference>
<keyword evidence="7" id="KW-1185">Reference proteome</keyword>
<evidence type="ECO:0000256" key="1">
    <source>
        <dbReference type="ARBA" id="ARBA00001974"/>
    </source>
</evidence>
<reference evidence="6 7" key="1">
    <citation type="submission" date="2024-05" db="EMBL/GenBank/DDBJ databases">
        <title>Haplotype-resolved chromosome-level genome assembly of Huyou (Citrus changshanensis).</title>
        <authorList>
            <person name="Miao C."/>
            <person name="Chen W."/>
            <person name="Wu Y."/>
            <person name="Wang L."/>
            <person name="Zhao S."/>
            <person name="Grierson D."/>
            <person name="Xu C."/>
            <person name="Chen K."/>
        </authorList>
    </citation>
    <scope>NUCLEOTIDE SEQUENCE [LARGE SCALE GENOMIC DNA]</scope>
    <source>
        <strain evidence="6">01-14</strain>
        <tissue evidence="6">Leaf</tissue>
    </source>
</reference>
<dbReference type="InterPro" id="IPR001834">
    <property type="entry name" value="CBR-like"/>
</dbReference>
<dbReference type="Pfam" id="PF00175">
    <property type="entry name" value="NAD_binding_1"/>
    <property type="match status" value="1"/>
</dbReference>
<sequence>MQNHQRERESNKFKKPKRDGREDKYLVNIHVHFKPFQCLDNYIQLRLVSFAWVFLFSDNVSNTLISSYPRKKSSTAEIRDHCKMLYNIENHRIEELDNLATIFSDRFRICYDLDQPPEEWDGGVGFISKEMILTHCPAPASDIQILRCEPQLMNKAMAAHLKDLGSECNAASQQRFRVSTL</sequence>
<gene>
    <name evidence="6" type="ORF">WN944_001134</name>
</gene>
<protein>
    <recommendedName>
        <fullName evidence="5">Oxidoreductase FAD/NAD(P)-binding domain-containing protein</fullName>
    </recommendedName>
</protein>
<organism evidence="6 7">
    <name type="scientific">Citrus x changshan-huyou</name>
    <dbReference type="NCBI Taxonomy" id="2935761"/>
    <lineage>
        <taxon>Eukaryota</taxon>
        <taxon>Viridiplantae</taxon>
        <taxon>Streptophyta</taxon>
        <taxon>Embryophyta</taxon>
        <taxon>Tracheophyta</taxon>
        <taxon>Spermatophyta</taxon>
        <taxon>Magnoliopsida</taxon>
        <taxon>eudicotyledons</taxon>
        <taxon>Gunneridae</taxon>
        <taxon>Pentapetalae</taxon>
        <taxon>rosids</taxon>
        <taxon>malvids</taxon>
        <taxon>Sapindales</taxon>
        <taxon>Rutaceae</taxon>
        <taxon>Aurantioideae</taxon>
        <taxon>Citrus</taxon>
    </lineage>
</organism>
<dbReference type="EMBL" id="JBCGBO010000004">
    <property type="protein sequence ID" value="KAK9208774.1"/>
    <property type="molecule type" value="Genomic_DNA"/>
</dbReference>
<name>A0AAP0MGM5_9ROSI</name>
<evidence type="ECO:0000313" key="7">
    <source>
        <dbReference type="Proteomes" id="UP001428341"/>
    </source>
</evidence>
<feature type="domain" description="Oxidoreductase FAD/NAD(P)-binding" evidence="5">
    <location>
        <begin position="94"/>
        <end position="157"/>
    </location>
</feature>
<evidence type="ECO:0000259" key="5">
    <source>
        <dbReference type="Pfam" id="PF00175"/>
    </source>
</evidence>
<dbReference type="GO" id="GO:0022900">
    <property type="term" value="P:electron transport chain"/>
    <property type="evidence" value="ECO:0007669"/>
    <property type="project" value="TreeGrafter"/>
</dbReference>
<keyword evidence="3" id="KW-0274">FAD</keyword>
<dbReference type="SUPFAM" id="SSF52343">
    <property type="entry name" value="Ferredoxin reductase-like, C-terminal NADP-linked domain"/>
    <property type="match status" value="1"/>
</dbReference>
<evidence type="ECO:0000256" key="2">
    <source>
        <dbReference type="ARBA" id="ARBA00022630"/>
    </source>
</evidence>
<dbReference type="Proteomes" id="UP001428341">
    <property type="component" value="Unassembled WGS sequence"/>
</dbReference>
<evidence type="ECO:0000256" key="4">
    <source>
        <dbReference type="ARBA" id="ARBA00023002"/>
    </source>
</evidence>
<proteinExistence type="predicted"/>
<dbReference type="PANTHER" id="PTHR19370:SF184">
    <property type="entry name" value="NADH-CYTOCHROME B5 REDUCTASE-LIKE"/>
    <property type="match status" value="1"/>
</dbReference>
<evidence type="ECO:0000313" key="6">
    <source>
        <dbReference type="EMBL" id="KAK9208774.1"/>
    </source>
</evidence>
<keyword evidence="2" id="KW-0285">Flavoprotein</keyword>
<dbReference type="InterPro" id="IPR039261">
    <property type="entry name" value="FNR_nucleotide-bd"/>
</dbReference>
<comment type="cofactor">
    <cofactor evidence="1">
        <name>FAD</name>
        <dbReference type="ChEBI" id="CHEBI:57692"/>
    </cofactor>
</comment>